<accession>D7E2E1</accession>
<dbReference type="HOGENOM" id="CLU_2220444_0_0_3"/>
<sequence length="106" mass="11927">MLRDLHGLKLGQCCENKVRSGAITGAQPEGFYDNSCQIPIDYLDRDDIRTKTYAITEKFSLATLYDTAFLAVTELESAEFLDSRPISTQQAYIVSNMGQKAQRIKK</sequence>
<protein>
    <submittedName>
        <fullName evidence="1">Uncharacterized protein</fullName>
    </submittedName>
</protein>
<dbReference type="AlphaFoldDB" id="D7E2E1"/>
<keyword evidence="2" id="KW-1185">Reference proteome</keyword>
<reference evidence="1 2" key="1">
    <citation type="journal article" date="2010" name="PLoS ONE">
        <title>Genome erosion in a nitrogen-fixing vertically transmitted endosymbiotic multicellular cyanobacterium.</title>
        <authorList>
            <person name="Ran L."/>
            <person name="Larsson J."/>
            <person name="Vigil-Stenman T."/>
            <person name="Nylander J.A."/>
            <person name="Ininbergs K."/>
            <person name="Zheng W.W."/>
            <person name="Lapidus A."/>
            <person name="Lowry S."/>
            <person name="Haselkorn R."/>
            <person name="Bergman B."/>
        </authorList>
    </citation>
    <scope>NUCLEOTIDE SEQUENCE [LARGE SCALE GENOMIC DNA]</scope>
    <source>
        <strain evidence="1 2">0708</strain>
    </source>
</reference>
<name>D7E2E1_NOSA0</name>
<dbReference type="STRING" id="551115.Aazo_3278"/>
<organism evidence="1 2">
    <name type="scientific">Nostoc azollae (strain 0708)</name>
    <name type="common">Anabaena azollae (strain 0708)</name>
    <dbReference type="NCBI Taxonomy" id="551115"/>
    <lineage>
        <taxon>Bacteria</taxon>
        <taxon>Bacillati</taxon>
        <taxon>Cyanobacteriota</taxon>
        <taxon>Cyanophyceae</taxon>
        <taxon>Nostocales</taxon>
        <taxon>Nostocaceae</taxon>
        <taxon>Trichormus</taxon>
    </lineage>
</organism>
<dbReference type="Proteomes" id="UP000001511">
    <property type="component" value="Chromosome"/>
</dbReference>
<dbReference type="eggNOG" id="COG4113">
    <property type="taxonomic scope" value="Bacteria"/>
</dbReference>
<dbReference type="KEGG" id="naz:Aazo_3278"/>
<dbReference type="EMBL" id="CP002059">
    <property type="protein sequence ID" value="ADI64963.1"/>
    <property type="molecule type" value="Genomic_DNA"/>
</dbReference>
<evidence type="ECO:0000313" key="1">
    <source>
        <dbReference type="EMBL" id="ADI64963.1"/>
    </source>
</evidence>
<gene>
    <name evidence="1" type="ordered locus">Aazo_3278</name>
</gene>
<evidence type="ECO:0000313" key="2">
    <source>
        <dbReference type="Proteomes" id="UP000001511"/>
    </source>
</evidence>
<proteinExistence type="predicted"/>